<dbReference type="GO" id="GO:0005789">
    <property type="term" value="C:endoplasmic reticulum membrane"/>
    <property type="evidence" value="ECO:0007669"/>
    <property type="project" value="UniProtKB-SubCell"/>
</dbReference>
<keyword evidence="6 8" id="KW-0472">Membrane</keyword>
<dbReference type="GeneID" id="25567419"/>
<dbReference type="EMBL" id="GL349480">
    <property type="protein sequence ID" value="KNC53318.1"/>
    <property type="molecule type" value="Genomic_DNA"/>
</dbReference>
<proteinExistence type="predicted"/>
<dbReference type="eggNOG" id="KOG4200">
    <property type="taxonomic scope" value="Eukaryota"/>
</dbReference>
<feature type="compositionally biased region" description="Low complexity" evidence="7">
    <location>
        <begin position="367"/>
        <end position="376"/>
    </location>
</feature>
<dbReference type="OMA" id="GSILICW"/>
<dbReference type="Pfam" id="PF06775">
    <property type="entry name" value="Seipin"/>
    <property type="match status" value="1"/>
</dbReference>
<accession>A0A0L0DPG8</accession>
<dbReference type="PANTHER" id="PTHR21212">
    <property type="entry name" value="BERNARDINELLI-SEIP CONGENITAL LIPODYSTROPHY 2 HOMOLOG BSCL2 PROTEIN"/>
    <property type="match status" value="1"/>
</dbReference>
<evidence type="ECO:0000256" key="5">
    <source>
        <dbReference type="ARBA" id="ARBA00023098"/>
    </source>
</evidence>
<keyword evidence="10" id="KW-1185">Reference proteome</keyword>
<evidence type="ECO:0000256" key="8">
    <source>
        <dbReference type="SAM" id="Phobius"/>
    </source>
</evidence>
<evidence type="ECO:0000256" key="3">
    <source>
        <dbReference type="ARBA" id="ARBA00022824"/>
    </source>
</evidence>
<dbReference type="PANTHER" id="PTHR21212:SF0">
    <property type="entry name" value="SEIPIN"/>
    <property type="match status" value="1"/>
</dbReference>
<gene>
    <name evidence="9" type="ORF">AMSG_08813</name>
</gene>
<sequence length="384" mass="41800">MRAVQERARRAGNWVAEQTGLHWLTAASRVVLLAVYATIYAIVLAFVTATAFWTYSTFYYLYIPQVSHGNPVYFEYPQLLLPPGTPYSARADVPLVPDPATRLLRPGQAYDIALVLRVPESPHNLDLGTFMVSCSLHGRPALDDPSLPAAGASYGPRLAAALRPGILHFRSRLVRLAYRIFYILPLTFRLLDEAQELTIPLLEAYVDDADAGPVVAAVVGLSAPLQVYDAKLFIVARFSGLRYFMYHWFYTSYAIGVATLVIYQLIFLFVLKLILFACLASPTSHSAARHPAASVRPASRSTAQPVAVTPRFHSRSPTPTPTPRPIITPPTDSDNVSSASDDSSPVAPAVVELPSVSPVHPDGVIRATAAAPPAATSDLRRRGE</sequence>
<feature type="transmembrane region" description="Helical" evidence="8">
    <location>
        <begin position="248"/>
        <end position="275"/>
    </location>
</feature>
<feature type="region of interest" description="Disordered" evidence="7">
    <location>
        <begin position="290"/>
        <end position="384"/>
    </location>
</feature>
<feature type="compositionally biased region" description="Low complexity" evidence="7">
    <location>
        <begin position="329"/>
        <end position="351"/>
    </location>
</feature>
<dbReference type="Proteomes" id="UP000054408">
    <property type="component" value="Unassembled WGS sequence"/>
</dbReference>
<feature type="transmembrane region" description="Helical" evidence="8">
    <location>
        <begin position="30"/>
        <end position="55"/>
    </location>
</feature>
<evidence type="ECO:0000313" key="10">
    <source>
        <dbReference type="Proteomes" id="UP000054408"/>
    </source>
</evidence>
<organism evidence="9 10">
    <name type="scientific">Thecamonas trahens ATCC 50062</name>
    <dbReference type="NCBI Taxonomy" id="461836"/>
    <lineage>
        <taxon>Eukaryota</taxon>
        <taxon>Apusozoa</taxon>
        <taxon>Apusomonadida</taxon>
        <taxon>Apusomonadidae</taxon>
        <taxon>Thecamonas</taxon>
    </lineage>
</organism>
<keyword evidence="2 8" id="KW-0812">Transmembrane</keyword>
<comment type="subcellular location">
    <subcellularLocation>
        <location evidence="1">Endoplasmic reticulum membrane</location>
        <topology evidence="1">Multi-pass membrane protein</topology>
    </subcellularLocation>
</comment>
<evidence type="ECO:0000313" key="9">
    <source>
        <dbReference type="EMBL" id="KNC53318.1"/>
    </source>
</evidence>
<keyword evidence="4 8" id="KW-1133">Transmembrane helix</keyword>
<protein>
    <submittedName>
        <fullName evidence="9">Seipin</fullName>
    </submittedName>
</protein>
<dbReference type="RefSeq" id="XP_013754578.1">
    <property type="nucleotide sequence ID" value="XM_013899124.1"/>
</dbReference>
<dbReference type="AlphaFoldDB" id="A0A0L0DPG8"/>
<evidence type="ECO:0000256" key="4">
    <source>
        <dbReference type="ARBA" id="ARBA00022989"/>
    </source>
</evidence>
<evidence type="ECO:0000256" key="2">
    <source>
        <dbReference type="ARBA" id="ARBA00022692"/>
    </source>
</evidence>
<evidence type="ECO:0000256" key="7">
    <source>
        <dbReference type="SAM" id="MobiDB-lite"/>
    </source>
</evidence>
<dbReference type="GO" id="GO:0140042">
    <property type="term" value="P:lipid droplet formation"/>
    <property type="evidence" value="ECO:0007669"/>
    <property type="project" value="UniProtKB-ARBA"/>
</dbReference>
<evidence type="ECO:0000256" key="6">
    <source>
        <dbReference type="ARBA" id="ARBA00023136"/>
    </source>
</evidence>
<keyword evidence="5" id="KW-0443">Lipid metabolism</keyword>
<dbReference type="OrthoDB" id="3990054at2759"/>
<name>A0A0L0DPG8_THETB</name>
<evidence type="ECO:0000256" key="1">
    <source>
        <dbReference type="ARBA" id="ARBA00004477"/>
    </source>
</evidence>
<dbReference type="InterPro" id="IPR009617">
    <property type="entry name" value="Seipin"/>
</dbReference>
<feature type="compositionally biased region" description="Pro residues" evidence="7">
    <location>
        <begin position="318"/>
        <end position="328"/>
    </location>
</feature>
<dbReference type="CDD" id="cd23995">
    <property type="entry name" value="Seipin_BSCL2_like"/>
    <property type="match status" value="1"/>
</dbReference>
<dbReference type="GO" id="GO:0006629">
    <property type="term" value="P:lipid metabolic process"/>
    <property type="evidence" value="ECO:0007669"/>
    <property type="project" value="UniProtKB-KW"/>
</dbReference>
<feature type="transmembrane region" description="Helical" evidence="8">
    <location>
        <begin position="211"/>
        <end position="228"/>
    </location>
</feature>
<keyword evidence="3" id="KW-0256">Endoplasmic reticulum</keyword>
<reference evidence="9 10" key="1">
    <citation type="submission" date="2010-05" db="EMBL/GenBank/DDBJ databases">
        <title>The Genome Sequence of Thecamonas trahens ATCC 50062.</title>
        <authorList>
            <consortium name="The Broad Institute Genome Sequencing Platform"/>
            <person name="Russ C."/>
            <person name="Cuomo C."/>
            <person name="Shea T."/>
            <person name="Young S.K."/>
            <person name="Zeng Q."/>
            <person name="Koehrsen M."/>
            <person name="Haas B."/>
            <person name="Borodovsky M."/>
            <person name="Guigo R."/>
            <person name="Alvarado L."/>
            <person name="Berlin A."/>
            <person name="Bochicchio J."/>
            <person name="Borenstein D."/>
            <person name="Chapman S."/>
            <person name="Chen Z."/>
            <person name="Freedman E."/>
            <person name="Gellesch M."/>
            <person name="Goldberg J."/>
            <person name="Griggs A."/>
            <person name="Gujja S."/>
            <person name="Heilman E."/>
            <person name="Heiman D."/>
            <person name="Hepburn T."/>
            <person name="Howarth C."/>
            <person name="Jen D."/>
            <person name="Larson L."/>
            <person name="Mehta T."/>
            <person name="Park D."/>
            <person name="Pearson M."/>
            <person name="Roberts A."/>
            <person name="Saif S."/>
            <person name="Shenoy N."/>
            <person name="Sisk P."/>
            <person name="Stolte C."/>
            <person name="Sykes S."/>
            <person name="Thomson T."/>
            <person name="Walk T."/>
            <person name="White J."/>
            <person name="Yandava C."/>
            <person name="Burger G."/>
            <person name="Gray M.W."/>
            <person name="Holland P.W.H."/>
            <person name="King N."/>
            <person name="Lang F.B.F."/>
            <person name="Roger A.J."/>
            <person name="Ruiz-Trillo I."/>
            <person name="Lander E."/>
            <person name="Nusbaum C."/>
        </authorList>
    </citation>
    <scope>NUCLEOTIDE SEQUENCE [LARGE SCALE GENOMIC DNA]</scope>
    <source>
        <strain evidence="9 10">ATCC 50062</strain>
    </source>
</reference>